<evidence type="ECO:0000256" key="3">
    <source>
        <dbReference type="ARBA" id="ARBA00012753"/>
    </source>
</evidence>
<organism evidence="9 10">
    <name type="scientific">Terrihabitans soli</name>
    <dbReference type="NCBI Taxonomy" id="708113"/>
    <lineage>
        <taxon>Bacteria</taxon>
        <taxon>Pseudomonadati</taxon>
        <taxon>Pseudomonadota</taxon>
        <taxon>Alphaproteobacteria</taxon>
        <taxon>Hyphomicrobiales</taxon>
        <taxon>Terrihabitans</taxon>
    </lineage>
</organism>
<dbReference type="PANTHER" id="PTHR46383:SF2">
    <property type="entry name" value="AMINOTRANSFERASE"/>
    <property type="match status" value="1"/>
</dbReference>
<comment type="similarity">
    <text evidence="2">Belongs to the class-I pyridoxal-phosphate-dependent aminotransferase family.</text>
</comment>
<evidence type="ECO:0000256" key="4">
    <source>
        <dbReference type="ARBA" id="ARBA00022576"/>
    </source>
</evidence>
<dbReference type="GO" id="GO:0006520">
    <property type="term" value="P:amino acid metabolic process"/>
    <property type="evidence" value="ECO:0007669"/>
    <property type="project" value="InterPro"/>
</dbReference>
<dbReference type="InterPro" id="IPR015424">
    <property type="entry name" value="PyrdxlP-dep_Trfase"/>
</dbReference>
<evidence type="ECO:0000259" key="8">
    <source>
        <dbReference type="Pfam" id="PF00155"/>
    </source>
</evidence>
<dbReference type="InterPro" id="IPR015421">
    <property type="entry name" value="PyrdxlP-dep_Trfase_major"/>
</dbReference>
<keyword evidence="4" id="KW-0032">Aminotransferase</keyword>
<dbReference type="Proteomes" id="UP000515317">
    <property type="component" value="Chromosome"/>
</dbReference>
<protein>
    <recommendedName>
        <fullName evidence="3">aspartate transaminase</fullName>
        <ecNumber evidence="3">2.6.1.1</ecNumber>
    </recommendedName>
</protein>
<name>A0A6S6QX29_9HYPH</name>
<sequence>MDVLSAARRLEGEGRSVIHMEIGEPSFPAPKAAREAAAQALKGGLIGYTEALGRPSLRNRIARHYRDAYGLDIAPERIAVTIGSSAGFLLAFLALFNPGERVAISAPGYPPYKTMLTAFGLETVEIETGPDTRWALDAAAIEAAHAKAKLAGVLVMSPANPSGTVIAPEALAEIAETCARLGIRLISDEIYHGLTYGAAAETALRFDDNAVIVNSFSKYWCMTGWRIGWLVVPDGMERTFERLAQNLFISAPLLSQIAAEAALDAKEELEDIRAIYARNRALLLDVLPKSGMDSFLPADGAFYLYADVARFTNDSVAFAKALLEEAGVAATPGNDFDRARGHRYLRFSFAGAEAEIAEAAQRMKKWLR</sequence>
<dbReference type="CDD" id="cd00609">
    <property type="entry name" value="AAT_like"/>
    <property type="match status" value="1"/>
</dbReference>
<evidence type="ECO:0000256" key="6">
    <source>
        <dbReference type="ARBA" id="ARBA00022898"/>
    </source>
</evidence>
<dbReference type="InterPro" id="IPR004839">
    <property type="entry name" value="Aminotransferase_I/II_large"/>
</dbReference>
<gene>
    <name evidence="9" type="primary">aspB</name>
    <name evidence="9" type="ORF">IZ6_18330</name>
</gene>
<accession>A0A6S6QX29</accession>
<feature type="domain" description="Aminotransferase class I/classII large" evidence="8">
    <location>
        <begin position="17"/>
        <end position="362"/>
    </location>
</feature>
<evidence type="ECO:0000313" key="10">
    <source>
        <dbReference type="Proteomes" id="UP000515317"/>
    </source>
</evidence>
<dbReference type="EMBL" id="AP023361">
    <property type="protein sequence ID" value="BCJ91098.1"/>
    <property type="molecule type" value="Genomic_DNA"/>
</dbReference>
<evidence type="ECO:0000256" key="2">
    <source>
        <dbReference type="ARBA" id="ARBA00007441"/>
    </source>
</evidence>
<dbReference type="Gene3D" id="3.40.640.10">
    <property type="entry name" value="Type I PLP-dependent aspartate aminotransferase-like (Major domain)"/>
    <property type="match status" value="1"/>
</dbReference>
<dbReference type="GO" id="GO:0004069">
    <property type="term" value="F:L-aspartate:2-oxoglutarate aminotransferase activity"/>
    <property type="evidence" value="ECO:0007669"/>
    <property type="project" value="UniProtKB-EC"/>
</dbReference>
<dbReference type="SUPFAM" id="SSF53383">
    <property type="entry name" value="PLP-dependent transferases"/>
    <property type="match status" value="1"/>
</dbReference>
<dbReference type="Pfam" id="PF00155">
    <property type="entry name" value="Aminotran_1_2"/>
    <property type="match status" value="1"/>
</dbReference>
<comment type="catalytic activity">
    <reaction evidence="7">
        <text>L-aspartate + 2-oxoglutarate = oxaloacetate + L-glutamate</text>
        <dbReference type="Rhea" id="RHEA:21824"/>
        <dbReference type="ChEBI" id="CHEBI:16452"/>
        <dbReference type="ChEBI" id="CHEBI:16810"/>
        <dbReference type="ChEBI" id="CHEBI:29985"/>
        <dbReference type="ChEBI" id="CHEBI:29991"/>
        <dbReference type="EC" id="2.6.1.1"/>
    </reaction>
</comment>
<dbReference type="GO" id="GO:0030170">
    <property type="term" value="F:pyridoxal phosphate binding"/>
    <property type="evidence" value="ECO:0007669"/>
    <property type="project" value="InterPro"/>
</dbReference>
<evidence type="ECO:0000256" key="1">
    <source>
        <dbReference type="ARBA" id="ARBA00001933"/>
    </source>
</evidence>
<dbReference type="AlphaFoldDB" id="A0A6S6QX29"/>
<evidence type="ECO:0000256" key="7">
    <source>
        <dbReference type="ARBA" id="ARBA00049185"/>
    </source>
</evidence>
<dbReference type="RefSeq" id="WP_222877594.1">
    <property type="nucleotide sequence ID" value="NZ_AP023361.1"/>
</dbReference>
<evidence type="ECO:0000313" key="9">
    <source>
        <dbReference type="EMBL" id="BCJ91098.1"/>
    </source>
</evidence>
<keyword evidence="5" id="KW-0808">Transferase</keyword>
<dbReference type="InterPro" id="IPR050596">
    <property type="entry name" value="AspAT/PAT-like"/>
</dbReference>
<comment type="cofactor">
    <cofactor evidence="1">
        <name>pyridoxal 5'-phosphate</name>
        <dbReference type="ChEBI" id="CHEBI:597326"/>
    </cofactor>
</comment>
<evidence type="ECO:0000256" key="5">
    <source>
        <dbReference type="ARBA" id="ARBA00022679"/>
    </source>
</evidence>
<dbReference type="EC" id="2.6.1.1" evidence="3"/>
<dbReference type="KEGG" id="tso:IZ6_18330"/>
<proteinExistence type="inferred from homology"/>
<keyword evidence="6" id="KW-0663">Pyridoxal phosphate</keyword>
<reference evidence="9 10" key="1">
    <citation type="submission" date="2020-08" db="EMBL/GenBank/DDBJ databases">
        <title>Genome sequence of Rhizobiales bacterium strain IZ6.</title>
        <authorList>
            <person name="Nakai R."/>
            <person name="Naganuma T."/>
        </authorList>
    </citation>
    <scope>NUCLEOTIDE SEQUENCE [LARGE SCALE GENOMIC DNA]</scope>
    <source>
        <strain evidence="9 10">IZ6</strain>
    </source>
</reference>
<dbReference type="PANTHER" id="PTHR46383">
    <property type="entry name" value="ASPARTATE AMINOTRANSFERASE"/>
    <property type="match status" value="1"/>
</dbReference>
<keyword evidence="10" id="KW-1185">Reference proteome</keyword>